<keyword evidence="2 7" id="KW-0813">Transport</keyword>
<keyword evidence="3" id="KW-1003">Cell membrane</keyword>
<dbReference type="InterPro" id="IPR035906">
    <property type="entry name" value="MetI-like_sf"/>
</dbReference>
<dbReference type="Pfam" id="PF00528">
    <property type="entry name" value="BPD_transp_1"/>
    <property type="match status" value="1"/>
</dbReference>
<name>F3ZVI7_MAHA5</name>
<proteinExistence type="inferred from homology"/>
<evidence type="ECO:0000256" key="2">
    <source>
        <dbReference type="ARBA" id="ARBA00022448"/>
    </source>
</evidence>
<comment type="similarity">
    <text evidence="7">Belongs to the binding-protein-dependent transport system permease family.</text>
</comment>
<dbReference type="OrthoDB" id="9771544at2"/>
<dbReference type="GO" id="GO:0055085">
    <property type="term" value="P:transmembrane transport"/>
    <property type="evidence" value="ECO:0007669"/>
    <property type="project" value="InterPro"/>
</dbReference>
<organism evidence="9 10">
    <name type="scientific">Mahella australiensis (strain DSM 15567 / CIP 107919 / 50-1 BON)</name>
    <dbReference type="NCBI Taxonomy" id="697281"/>
    <lineage>
        <taxon>Bacteria</taxon>
        <taxon>Bacillati</taxon>
        <taxon>Bacillota</taxon>
        <taxon>Clostridia</taxon>
        <taxon>Thermoanaerobacterales</taxon>
        <taxon>Thermoanaerobacterales Family IV. Incertae Sedis</taxon>
        <taxon>Mahella</taxon>
    </lineage>
</organism>
<feature type="transmembrane region" description="Helical" evidence="7">
    <location>
        <begin position="198"/>
        <end position="220"/>
    </location>
</feature>
<keyword evidence="5 7" id="KW-1133">Transmembrane helix</keyword>
<dbReference type="Gene3D" id="1.10.3720.10">
    <property type="entry name" value="MetI-like"/>
    <property type="match status" value="1"/>
</dbReference>
<dbReference type="EMBL" id="CP002360">
    <property type="protein sequence ID" value="AEE96349.1"/>
    <property type="molecule type" value="Genomic_DNA"/>
</dbReference>
<sequence length="292" mass="32691">MAQNENTALEVTAPRSVKTSRIISQIILHTILILGSAAMIIPFLWMISTSLKDFGQVFIIPPKWIPDPIMWSNYPNAWNALPFGNAYLNSIKIAVIVVAVQLLTASMAAYAFSKLKFKGRDVLFTIFLATMMIPGQVTMIPTFILMKYLGWIDTHLPLIVPGALFSAFGVFLLRQFMMSLPKELDEAAIMDGANHWTIYWRISLPLIVPAMTALGIFTFMGTWNNFMGPLIYLNTPEKFTVPMLLNQFKGQYITDWTLMMAASAIAIVPVLIIYLIGQRYIIEGIALTGMKA</sequence>
<evidence type="ECO:0000313" key="10">
    <source>
        <dbReference type="Proteomes" id="UP000008457"/>
    </source>
</evidence>
<dbReference type="AlphaFoldDB" id="F3ZVI7"/>
<reference evidence="10" key="1">
    <citation type="submission" date="2010-11" db="EMBL/GenBank/DDBJ databases">
        <title>The complete genome of Mahella australiensis DSM 15567.</title>
        <authorList>
            <consortium name="US DOE Joint Genome Institute (JGI-PGF)"/>
            <person name="Lucas S."/>
            <person name="Copeland A."/>
            <person name="Lapidus A."/>
            <person name="Bruce D."/>
            <person name="Goodwin L."/>
            <person name="Pitluck S."/>
            <person name="Kyrpides N."/>
            <person name="Mavromatis K."/>
            <person name="Pagani I."/>
            <person name="Ivanova N."/>
            <person name="Teshima H."/>
            <person name="Brettin T."/>
            <person name="Detter J.C."/>
            <person name="Han C."/>
            <person name="Tapia R."/>
            <person name="Land M."/>
            <person name="Hauser L."/>
            <person name="Markowitz V."/>
            <person name="Cheng J.-F."/>
            <person name="Hugenholtz P."/>
            <person name="Woyke T."/>
            <person name="Wu D."/>
            <person name="Spring S."/>
            <person name="Pukall R."/>
            <person name="Steenblock K."/>
            <person name="Schneider S."/>
            <person name="Klenk H.-P."/>
            <person name="Eisen J.A."/>
        </authorList>
    </citation>
    <scope>NUCLEOTIDE SEQUENCE [LARGE SCALE GENOMIC DNA]</scope>
    <source>
        <strain evidence="10">DSM 15567 / CIP 107919 / 50-1 BON</strain>
    </source>
</reference>
<keyword evidence="6 7" id="KW-0472">Membrane</keyword>
<dbReference type="GO" id="GO:0005886">
    <property type="term" value="C:plasma membrane"/>
    <property type="evidence" value="ECO:0007669"/>
    <property type="project" value="UniProtKB-SubCell"/>
</dbReference>
<dbReference type="InterPro" id="IPR000515">
    <property type="entry name" value="MetI-like"/>
</dbReference>
<evidence type="ECO:0000256" key="6">
    <source>
        <dbReference type="ARBA" id="ARBA00023136"/>
    </source>
</evidence>
<gene>
    <name evidence="9" type="ordered locus">Mahau_1152</name>
</gene>
<evidence type="ECO:0000256" key="7">
    <source>
        <dbReference type="RuleBase" id="RU363032"/>
    </source>
</evidence>
<evidence type="ECO:0000313" key="9">
    <source>
        <dbReference type="EMBL" id="AEE96349.1"/>
    </source>
</evidence>
<dbReference type="CDD" id="cd06261">
    <property type="entry name" value="TM_PBP2"/>
    <property type="match status" value="1"/>
</dbReference>
<dbReference type="PROSITE" id="PS50928">
    <property type="entry name" value="ABC_TM1"/>
    <property type="match status" value="1"/>
</dbReference>
<keyword evidence="10" id="KW-1185">Reference proteome</keyword>
<evidence type="ECO:0000256" key="4">
    <source>
        <dbReference type="ARBA" id="ARBA00022692"/>
    </source>
</evidence>
<dbReference type="eggNOG" id="COG0395">
    <property type="taxonomic scope" value="Bacteria"/>
</dbReference>
<reference evidence="9 10" key="2">
    <citation type="journal article" date="2011" name="Stand. Genomic Sci.">
        <title>Complete genome sequence of Mahella australiensis type strain (50-1 BON).</title>
        <authorList>
            <person name="Sikorski J."/>
            <person name="Teshima H."/>
            <person name="Nolan M."/>
            <person name="Lucas S."/>
            <person name="Hammon N."/>
            <person name="Deshpande S."/>
            <person name="Cheng J.F."/>
            <person name="Pitluck S."/>
            <person name="Liolios K."/>
            <person name="Pagani I."/>
            <person name="Ivanova N."/>
            <person name="Huntemann M."/>
            <person name="Mavromatis K."/>
            <person name="Ovchinikova G."/>
            <person name="Pati A."/>
            <person name="Tapia R."/>
            <person name="Han C."/>
            <person name="Goodwin L."/>
            <person name="Chen A."/>
            <person name="Palaniappan K."/>
            <person name="Land M."/>
            <person name="Hauser L."/>
            <person name="Ngatchou-Djao O.D."/>
            <person name="Rohde M."/>
            <person name="Pukall R."/>
            <person name="Spring S."/>
            <person name="Abt B."/>
            <person name="Goker M."/>
            <person name="Detter J.C."/>
            <person name="Woyke T."/>
            <person name="Bristow J."/>
            <person name="Markowitz V."/>
            <person name="Hugenholtz P."/>
            <person name="Eisen J.A."/>
            <person name="Kyrpides N.C."/>
            <person name="Klenk H.P."/>
            <person name="Lapidus A."/>
        </authorList>
    </citation>
    <scope>NUCLEOTIDE SEQUENCE [LARGE SCALE GENOMIC DNA]</scope>
    <source>
        <strain evidence="10">DSM 15567 / CIP 107919 / 50-1 BON</strain>
    </source>
</reference>
<feature type="transmembrane region" description="Helical" evidence="7">
    <location>
        <begin position="91"/>
        <end position="112"/>
    </location>
</feature>
<evidence type="ECO:0000256" key="1">
    <source>
        <dbReference type="ARBA" id="ARBA00004651"/>
    </source>
</evidence>
<feature type="transmembrane region" description="Helical" evidence="7">
    <location>
        <begin position="26"/>
        <end position="47"/>
    </location>
</feature>
<feature type="domain" description="ABC transmembrane type-1" evidence="8">
    <location>
        <begin position="87"/>
        <end position="277"/>
    </location>
</feature>
<dbReference type="PANTHER" id="PTHR43744:SF12">
    <property type="entry name" value="ABC TRANSPORTER PERMEASE PROTEIN MG189-RELATED"/>
    <property type="match status" value="1"/>
</dbReference>
<dbReference type="SUPFAM" id="SSF161098">
    <property type="entry name" value="MetI-like"/>
    <property type="match status" value="1"/>
</dbReference>
<evidence type="ECO:0000259" key="8">
    <source>
        <dbReference type="PROSITE" id="PS50928"/>
    </source>
</evidence>
<protein>
    <submittedName>
        <fullName evidence="9">Carbohydrate ABC transporter membrane protein 2, CUT1 family</fullName>
    </submittedName>
</protein>
<comment type="subcellular location">
    <subcellularLocation>
        <location evidence="1 7">Cell membrane</location>
        <topology evidence="1 7">Multi-pass membrane protein</topology>
    </subcellularLocation>
</comment>
<feature type="transmembrane region" description="Helical" evidence="7">
    <location>
        <begin position="158"/>
        <end position="177"/>
    </location>
</feature>
<dbReference type="STRING" id="697281.Mahau_1152"/>
<evidence type="ECO:0000256" key="5">
    <source>
        <dbReference type="ARBA" id="ARBA00022989"/>
    </source>
</evidence>
<keyword evidence="4 7" id="KW-0812">Transmembrane</keyword>
<feature type="transmembrane region" description="Helical" evidence="7">
    <location>
        <begin position="256"/>
        <end position="276"/>
    </location>
</feature>
<dbReference type="KEGG" id="mas:Mahau_1152"/>
<accession>F3ZVI7</accession>
<dbReference type="RefSeq" id="WP_013780779.1">
    <property type="nucleotide sequence ID" value="NC_015520.1"/>
</dbReference>
<dbReference type="Proteomes" id="UP000008457">
    <property type="component" value="Chromosome"/>
</dbReference>
<evidence type="ECO:0000256" key="3">
    <source>
        <dbReference type="ARBA" id="ARBA00022475"/>
    </source>
</evidence>
<dbReference type="PANTHER" id="PTHR43744">
    <property type="entry name" value="ABC TRANSPORTER PERMEASE PROTEIN MG189-RELATED-RELATED"/>
    <property type="match status" value="1"/>
</dbReference>
<feature type="transmembrane region" description="Helical" evidence="7">
    <location>
        <begin position="124"/>
        <end position="146"/>
    </location>
</feature>
<dbReference type="HOGENOM" id="CLU_016047_1_1_9"/>